<sequence length="328" mass="38479">MEITAEEIRTYVEQQEIRFGRLIRDNEELKKEGEIMERLGVLEKDLKNKQDNTKTIIERMMKEWEERERIRMKKNELYISNQKLKSDSWNIVEDSSKIIKKLENIEDNLTAEIIDVGRRMGEKMDDSEIMIGRTITERMNDIGNIQRKGPDDKNTERGKEERTTEHTGTKSTYAEVLKERKTRVPKTLHSVIVTSDNPTDTSEQVLNRAKEKINAKKEGMKIDRIRKCKDQRIIIGCETVEQIRKIEDKLKKDKGLKVERIKNKDPLVILKDVFNDIEDDELISAIREQNENIFMGLPEEETIIKIKFKKSTKNKTTTHVALQVRPAL</sequence>
<evidence type="ECO:0000313" key="3">
    <source>
        <dbReference type="Proteomes" id="UP001153714"/>
    </source>
</evidence>
<feature type="compositionally biased region" description="Basic and acidic residues" evidence="1">
    <location>
        <begin position="148"/>
        <end position="168"/>
    </location>
</feature>
<reference evidence="2" key="2">
    <citation type="submission" date="2022-10" db="EMBL/GenBank/DDBJ databases">
        <authorList>
            <consortium name="ENA_rothamsted_submissions"/>
            <consortium name="culmorum"/>
            <person name="King R."/>
        </authorList>
    </citation>
    <scope>NUCLEOTIDE SEQUENCE</scope>
</reference>
<dbReference type="EMBL" id="OU893335">
    <property type="protein sequence ID" value="CAG9791984.1"/>
    <property type="molecule type" value="Genomic_DNA"/>
</dbReference>
<dbReference type="Proteomes" id="UP001153714">
    <property type="component" value="Chromosome 4"/>
</dbReference>
<evidence type="ECO:0000313" key="2">
    <source>
        <dbReference type="EMBL" id="CAG9791984.1"/>
    </source>
</evidence>
<organism evidence="2 3">
    <name type="scientific">Diatraea saccharalis</name>
    <name type="common">sugarcane borer</name>
    <dbReference type="NCBI Taxonomy" id="40085"/>
    <lineage>
        <taxon>Eukaryota</taxon>
        <taxon>Metazoa</taxon>
        <taxon>Ecdysozoa</taxon>
        <taxon>Arthropoda</taxon>
        <taxon>Hexapoda</taxon>
        <taxon>Insecta</taxon>
        <taxon>Pterygota</taxon>
        <taxon>Neoptera</taxon>
        <taxon>Endopterygota</taxon>
        <taxon>Lepidoptera</taxon>
        <taxon>Glossata</taxon>
        <taxon>Ditrysia</taxon>
        <taxon>Pyraloidea</taxon>
        <taxon>Crambidae</taxon>
        <taxon>Crambinae</taxon>
        <taxon>Diatraea</taxon>
    </lineage>
</organism>
<protein>
    <submittedName>
        <fullName evidence="2">Uncharacterized protein</fullName>
    </submittedName>
</protein>
<evidence type="ECO:0000256" key="1">
    <source>
        <dbReference type="SAM" id="MobiDB-lite"/>
    </source>
</evidence>
<reference evidence="2" key="1">
    <citation type="submission" date="2021-12" db="EMBL/GenBank/DDBJ databases">
        <authorList>
            <person name="King R."/>
        </authorList>
    </citation>
    <scope>NUCLEOTIDE SEQUENCE</scope>
</reference>
<feature type="region of interest" description="Disordered" evidence="1">
    <location>
        <begin position="141"/>
        <end position="171"/>
    </location>
</feature>
<name>A0A9N9R8W1_9NEOP</name>
<accession>A0A9N9R8W1</accession>
<gene>
    <name evidence="2" type="ORF">DIATSA_LOCUS9562</name>
</gene>
<dbReference type="OrthoDB" id="10022108at2759"/>
<keyword evidence="3" id="KW-1185">Reference proteome</keyword>
<proteinExistence type="predicted"/>
<dbReference type="AlphaFoldDB" id="A0A9N9R8W1"/>